<feature type="transmembrane region" description="Helical" evidence="5">
    <location>
        <begin position="299"/>
        <end position="324"/>
    </location>
</feature>
<proteinExistence type="predicted"/>
<dbReference type="GO" id="GO:0016020">
    <property type="term" value="C:membrane"/>
    <property type="evidence" value="ECO:0007669"/>
    <property type="project" value="UniProtKB-SubCell"/>
</dbReference>
<feature type="transmembrane region" description="Helical" evidence="5">
    <location>
        <begin position="86"/>
        <end position="102"/>
    </location>
</feature>
<evidence type="ECO:0000256" key="4">
    <source>
        <dbReference type="ARBA" id="ARBA00023136"/>
    </source>
</evidence>
<feature type="transmembrane region" description="Helical" evidence="5">
    <location>
        <begin position="273"/>
        <end position="293"/>
    </location>
</feature>
<dbReference type="Pfam" id="PF00083">
    <property type="entry name" value="Sugar_tr"/>
    <property type="match status" value="2"/>
</dbReference>
<evidence type="ECO:0000313" key="7">
    <source>
        <dbReference type="EMBL" id="OWR49568.1"/>
    </source>
</evidence>
<dbReference type="PANTHER" id="PTHR48021">
    <property type="match status" value="1"/>
</dbReference>
<dbReference type="InterPro" id="IPR005829">
    <property type="entry name" value="Sugar_transporter_CS"/>
</dbReference>
<protein>
    <submittedName>
        <fullName evidence="7">Facilitated trehalose transporter Tret1 isoform 3</fullName>
    </submittedName>
</protein>
<dbReference type="PROSITE" id="PS50850">
    <property type="entry name" value="MFS"/>
    <property type="match status" value="1"/>
</dbReference>
<dbReference type="InterPro" id="IPR050549">
    <property type="entry name" value="MFS_Trehalose_Transporter"/>
</dbReference>
<dbReference type="GO" id="GO:0022857">
    <property type="term" value="F:transmembrane transporter activity"/>
    <property type="evidence" value="ECO:0007669"/>
    <property type="project" value="InterPro"/>
</dbReference>
<feature type="transmembrane region" description="Helical" evidence="5">
    <location>
        <begin position="56"/>
        <end position="79"/>
    </location>
</feature>
<evidence type="ECO:0000256" key="1">
    <source>
        <dbReference type="ARBA" id="ARBA00004141"/>
    </source>
</evidence>
<dbReference type="PROSITE" id="PS00216">
    <property type="entry name" value="SUGAR_TRANSPORT_1"/>
    <property type="match status" value="1"/>
</dbReference>
<dbReference type="KEGG" id="dpl:KGM_212673"/>
<dbReference type="EMBL" id="AGBW02009924">
    <property type="protein sequence ID" value="OWR49568.1"/>
    <property type="molecule type" value="Genomic_DNA"/>
</dbReference>
<dbReference type="Gene3D" id="1.20.1250.20">
    <property type="entry name" value="MFS general substrate transporter like domains"/>
    <property type="match status" value="2"/>
</dbReference>
<dbReference type="InterPro" id="IPR036259">
    <property type="entry name" value="MFS_trans_sf"/>
</dbReference>
<evidence type="ECO:0000256" key="5">
    <source>
        <dbReference type="SAM" id="Phobius"/>
    </source>
</evidence>
<dbReference type="PANTHER" id="PTHR48021:SF1">
    <property type="entry name" value="GH07001P-RELATED"/>
    <property type="match status" value="1"/>
</dbReference>
<reference evidence="7 8" key="1">
    <citation type="journal article" date="2011" name="Cell">
        <title>The monarch butterfly genome yields insights into long-distance migration.</title>
        <authorList>
            <person name="Zhan S."/>
            <person name="Merlin C."/>
            <person name="Boore J.L."/>
            <person name="Reppert S.M."/>
        </authorList>
    </citation>
    <scope>NUCLEOTIDE SEQUENCE [LARGE SCALE GENOMIC DNA]</scope>
    <source>
        <strain evidence="7">F-2</strain>
    </source>
</reference>
<dbReference type="SUPFAM" id="SSF103473">
    <property type="entry name" value="MFS general substrate transporter"/>
    <property type="match status" value="2"/>
</dbReference>
<dbReference type="InParanoid" id="A0A212F769"/>
<dbReference type="InterPro" id="IPR005828">
    <property type="entry name" value="MFS_sugar_transport-like"/>
</dbReference>
<comment type="subcellular location">
    <subcellularLocation>
        <location evidence="1">Membrane</location>
        <topology evidence="1">Multi-pass membrane protein</topology>
    </subcellularLocation>
</comment>
<evidence type="ECO:0000256" key="3">
    <source>
        <dbReference type="ARBA" id="ARBA00022989"/>
    </source>
</evidence>
<feature type="transmembrane region" description="Helical" evidence="5">
    <location>
        <begin position="336"/>
        <end position="357"/>
    </location>
</feature>
<evidence type="ECO:0000259" key="6">
    <source>
        <dbReference type="PROSITE" id="PS50850"/>
    </source>
</evidence>
<keyword evidence="4 5" id="KW-0472">Membrane</keyword>
<feature type="transmembrane region" description="Helical" evidence="5">
    <location>
        <begin position="207"/>
        <end position="229"/>
    </location>
</feature>
<feature type="transmembrane region" description="Helical" evidence="5">
    <location>
        <begin position="108"/>
        <end position="132"/>
    </location>
</feature>
<feature type="transmembrane region" description="Helical" evidence="5">
    <location>
        <begin position="241"/>
        <end position="261"/>
    </location>
</feature>
<feature type="transmembrane region" description="Helical" evidence="5">
    <location>
        <begin position="369"/>
        <end position="387"/>
    </location>
</feature>
<organism evidence="7 8">
    <name type="scientific">Danaus plexippus plexippus</name>
    <dbReference type="NCBI Taxonomy" id="278856"/>
    <lineage>
        <taxon>Eukaryota</taxon>
        <taxon>Metazoa</taxon>
        <taxon>Ecdysozoa</taxon>
        <taxon>Arthropoda</taxon>
        <taxon>Hexapoda</taxon>
        <taxon>Insecta</taxon>
        <taxon>Pterygota</taxon>
        <taxon>Neoptera</taxon>
        <taxon>Endopterygota</taxon>
        <taxon>Lepidoptera</taxon>
        <taxon>Glossata</taxon>
        <taxon>Ditrysia</taxon>
        <taxon>Papilionoidea</taxon>
        <taxon>Nymphalidae</taxon>
        <taxon>Danainae</taxon>
        <taxon>Danaini</taxon>
        <taxon>Danaina</taxon>
        <taxon>Danaus</taxon>
        <taxon>Danaus</taxon>
    </lineage>
</organism>
<dbReference type="AlphaFoldDB" id="A0A212F769"/>
<dbReference type="Proteomes" id="UP000007151">
    <property type="component" value="Unassembled WGS sequence"/>
</dbReference>
<accession>A0A212F769</accession>
<evidence type="ECO:0000256" key="2">
    <source>
        <dbReference type="ARBA" id="ARBA00022692"/>
    </source>
</evidence>
<keyword evidence="3 5" id="KW-1133">Transmembrane helix</keyword>
<sequence>MSEKVKPKAFLMQGCATLIICFLTSLTGFVFAWPSYTFQIYLSNETYLEAPISTSQMSMLGSIINVGALLGTPLTVYMADKLGRKYSAMLVGLPYVITWALVSVTRSYYVVLFSLGLSGLSAAGQSISSIYISEISQDSIRGSLTSSEARDSIAFYRRVDVDSKEVEGEIKSLRVQLDLNSDIIIEDSTTNHVPETVNEKSESSKRALLTVIITMSVMVLMGSLVLQMFADSIFKEAIPSMRPNTCAILLVVDYLMASLVGASTLDKLGRKNLMTITSFIAGIFTILIGTQLHMHWAPYWFTAVIIYLHSFIFNLGVAQVPLVLAAEVFLPEVRALGNSIALAFLWITNWIVVSTFLPLVEFIGLGQTFYIFSVICFIGSVYSHLCLPETKGLSADAIQLLFIKKERNSNLKV</sequence>
<evidence type="ECO:0000313" key="8">
    <source>
        <dbReference type="Proteomes" id="UP000007151"/>
    </source>
</evidence>
<name>A0A212F769_DANPL</name>
<keyword evidence="2 5" id="KW-0812">Transmembrane</keyword>
<feature type="domain" description="Major facilitator superfamily (MFS) profile" evidence="6">
    <location>
        <begin position="9"/>
        <end position="391"/>
    </location>
</feature>
<gene>
    <name evidence="7" type="ORF">KGM_212673</name>
</gene>
<keyword evidence="8" id="KW-1185">Reference proteome</keyword>
<dbReference type="STRING" id="278856.A0A212F769"/>
<comment type="caution">
    <text evidence="7">The sequence shown here is derived from an EMBL/GenBank/DDBJ whole genome shotgun (WGS) entry which is preliminary data.</text>
</comment>
<dbReference type="InterPro" id="IPR020846">
    <property type="entry name" value="MFS_dom"/>
</dbReference>